<dbReference type="InterPro" id="IPR019349">
    <property type="entry name" value="Ribosomal_mS35_mit"/>
</dbReference>
<feature type="domain" description="Small ribosomal subunit protein mS35 mitochondrial conserved" evidence="1">
    <location>
        <begin position="172"/>
        <end position="240"/>
    </location>
</feature>
<dbReference type="InterPro" id="IPR039848">
    <property type="entry name" value="Ribosomal_mS35_mt"/>
</dbReference>
<reference evidence="3" key="1">
    <citation type="submission" date="2025-08" db="UniProtKB">
        <authorList>
            <consortium name="RefSeq"/>
        </authorList>
    </citation>
    <scope>IDENTIFICATION</scope>
</reference>
<dbReference type="CTD" id="60488"/>
<keyword evidence="3" id="KW-0689">Ribosomal protein</keyword>
<name>A0A6P3XH88_DINQU</name>
<dbReference type="PANTHER" id="PTHR13490">
    <property type="entry name" value="MITOCHONDRIAL 28S RIBOSOMAL PROTEIN S28"/>
    <property type="match status" value="1"/>
</dbReference>
<keyword evidence="2" id="KW-1185">Reference proteome</keyword>
<keyword evidence="3" id="KW-0687">Ribonucleoprotein</keyword>
<dbReference type="GO" id="GO:0032543">
    <property type="term" value="P:mitochondrial translation"/>
    <property type="evidence" value="ECO:0007669"/>
    <property type="project" value="InterPro"/>
</dbReference>
<dbReference type="RefSeq" id="XP_014477826.1">
    <property type="nucleotide sequence ID" value="XM_014622340.1"/>
</dbReference>
<sequence length="329" mass="38000">MLLITRRFNAKLTRGLPKTLKLIATYANVSNGEQVEQFRVLELYPQKDVVQKRQVQKPKVAPPRTMEMPTDQDWPSVWPGARTFHPASVPLPLRQGYVEKGVPPDKYVNAELMKIPNFLHLTPPAIRRHCEALKQFCTEWPVALDTDEKCTEHFPVAITTSDYCYSSPTIRDPLARIVSLQIKLSSLYLDTHAKDKLLRLLADRYNAETGVITITTDRCPSRKQNLEYARYLLTAVYHESWRVEPWEAEKSEADMEYFDWDSSVSRTSLVTLYKWPEPPTDYDYETIPHATEYKIAVSDLINNGEDQYSVNKYKEAVKNLLNLKSDDKS</sequence>
<evidence type="ECO:0000313" key="2">
    <source>
        <dbReference type="Proteomes" id="UP000515204"/>
    </source>
</evidence>
<dbReference type="AlphaFoldDB" id="A0A6P3XH88"/>
<dbReference type="Pfam" id="PF10213">
    <property type="entry name" value="MRP-S28"/>
    <property type="match status" value="1"/>
</dbReference>
<dbReference type="KEGG" id="dqu:106746117"/>
<gene>
    <name evidence="3" type="primary">LOC106746117</name>
</gene>
<dbReference type="PANTHER" id="PTHR13490:SF0">
    <property type="entry name" value="SMALL RIBOSOMAL SUBUNIT PROTEIN MS35"/>
    <property type="match status" value="1"/>
</dbReference>
<evidence type="ECO:0000259" key="1">
    <source>
        <dbReference type="Pfam" id="PF10213"/>
    </source>
</evidence>
<dbReference type="GO" id="GO:0005763">
    <property type="term" value="C:mitochondrial small ribosomal subunit"/>
    <property type="evidence" value="ECO:0007669"/>
    <property type="project" value="TreeGrafter"/>
</dbReference>
<dbReference type="Proteomes" id="UP000515204">
    <property type="component" value="Unplaced"/>
</dbReference>
<dbReference type="GeneID" id="106746117"/>
<proteinExistence type="predicted"/>
<evidence type="ECO:0000313" key="3">
    <source>
        <dbReference type="RefSeq" id="XP_014477826.1"/>
    </source>
</evidence>
<dbReference type="OrthoDB" id="283424at2759"/>
<organism evidence="2 3">
    <name type="scientific">Dinoponera quadriceps</name>
    <name type="common">South American ant</name>
    <dbReference type="NCBI Taxonomy" id="609295"/>
    <lineage>
        <taxon>Eukaryota</taxon>
        <taxon>Metazoa</taxon>
        <taxon>Ecdysozoa</taxon>
        <taxon>Arthropoda</taxon>
        <taxon>Hexapoda</taxon>
        <taxon>Insecta</taxon>
        <taxon>Pterygota</taxon>
        <taxon>Neoptera</taxon>
        <taxon>Endopterygota</taxon>
        <taxon>Hymenoptera</taxon>
        <taxon>Apocrita</taxon>
        <taxon>Aculeata</taxon>
        <taxon>Formicoidea</taxon>
        <taxon>Formicidae</taxon>
        <taxon>Ponerinae</taxon>
        <taxon>Ponerini</taxon>
        <taxon>Dinoponera</taxon>
    </lineage>
</organism>
<accession>A0A6P3XH88</accession>
<protein>
    <submittedName>
        <fullName evidence="3">28S ribosomal protein S35, mitochondrial</fullName>
    </submittedName>
</protein>
<dbReference type="GO" id="GO:0003735">
    <property type="term" value="F:structural constituent of ribosome"/>
    <property type="evidence" value="ECO:0007669"/>
    <property type="project" value="InterPro"/>
</dbReference>